<dbReference type="SUPFAM" id="SSF140500">
    <property type="entry name" value="BAS1536-like"/>
    <property type="match status" value="1"/>
</dbReference>
<name>A0AAW5L6R6_BACCE</name>
<dbReference type="Gene3D" id="4.10.280.10">
    <property type="entry name" value="Helix-loop-helix DNA-binding domain"/>
    <property type="match status" value="1"/>
</dbReference>
<dbReference type="RefSeq" id="WP_256425331.1">
    <property type="nucleotide sequence ID" value="NZ_JANHDY010000100.1"/>
</dbReference>
<organism evidence="1 2">
    <name type="scientific">Bacillus cereus</name>
    <dbReference type="NCBI Taxonomy" id="1396"/>
    <lineage>
        <taxon>Bacteria</taxon>
        <taxon>Bacillati</taxon>
        <taxon>Bacillota</taxon>
        <taxon>Bacilli</taxon>
        <taxon>Bacillales</taxon>
        <taxon>Bacillaceae</taxon>
        <taxon>Bacillus</taxon>
        <taxon>Bacillus cereus group</taxon>
    </lineage>
</organism>
<dbReference type="Pfam" id="PF09388">
    <property type="entry name" value="SpoOE-like"/>
    <property type="match status" value="1"/>
</dbReference>
<comment type="caution">
    <text evidence="1">The sequence shown here is derived from an EMBL/GenBank/DDBJ whole genome shotgun (WGS) entry which is preliminary data.</text>
</comment>
<reference evidence="1" key="1">
    <citation type="submission" date="2022-07" db="EMBL/GenBank/DDBJ databases">
        <title>Identification and characterization of Bacillus thuringiensis and other Bacillus cereus group isolates from spinach by whole genome sequencing.</title>
        <authorList>
            <person name="Zao X."/>
            <person name="Zervas A."/>
            <person name="Hendriks M."/>
            <person name="Rajkovic A."/>
            <person name="Van Overbeek L."/>
            <person name="Hendriksen N.B."/>
            <person name="Uyttendaele M."/>
        </authorList>
    </citation>
    <scope>NUCLEOTIDE SEQUENCE</scope>
    <source>
        <strain evidence="1">781001F-1</strain>
    </source>
</reference>
<dbReference type="InterPro" id="IPR036638">
    <property type="entry name" value="HLH_DNA-bd_sf"/>
</dbReference>
<dbReference type="GO" id="GO:0046983">
    <property type="term" value="F:protein dimerization activity"/>
    <property type="evidence" value="ECO:0007669"/>
    <property type="project" value="InterPro"/>
</dbReference>
<dbReference type="EMBL" id="JANHEB010000083">
    <property type="protein sequence ID" value="MCQ6288645.1"/>
    <property type="molecule type" value="Genomic_DNA"/>
</dbReference>
<dbReference type="GO" id="GO:0043937">
    <property type="term" value="P:regulation of sporulation"/>
    <property type="evidence" value="ECO:0007669"/>
    <property type="project" value="InterPro"/>
</dbReference>
<gene>
    <name evidence="1" type="ORF">NPM19_29105</name>
</gene>
<dbReference type="InterPro" id="IPR018540">
    <property type="entry name" value="Spo0E-like"/>
</dbReference>
<dbReference type="InterPro" id="IPR037208">
    <property type="entry name" value="Spo0E-like_sf"/>
</dbReference>
<evidence type="ECO:0000313" key="1">
    <source>
        <dbReference type="EMBL" id="MCQ6288645.1"/>
    </source>
</evidence>
<sequence length="42" mass="5021">MKKKQKILRKLTKLYRFTHPVVVAYSQELDPLVVLVMRYLSS</sequence>
<accession>A0AAW5L6R6</accession>
<dbReference type="Proteomes" id="UP001204643">
    <property type="component" value="Unassembled WGS sequence"/>
</dbReference>
<protein>
    <submittedName>
        <fullName evidence="1">Aspartyl-phosphate phosphatase Spo0E family protein</fullName>
    </submittedName>
</protein>
<proteinExistence type="predicted"/>
<evidence type="ECO:0000313" key="2">
    <source>
        <dbReference type="Proteomes" id="UP001204643"/>
    </source>
</evidence>
<dbReference type="AlphaFoldDB" id="A0AAW5L6R6"/>